<feature type="region of interest" description="Disordered" evidence="1">
    <location>
        <begin position="1"/>
        <end position="44"/>
    </location>
</feature>
<proteinExistence type="predicted"/>
<evidence type="ECO:0000313" key="3">
    <source>
        <dbReference type="Proteomes" id="UP000324832"/>
    </source>
</evidence>
<feature type="compositionally biased region" description="Polar residues" evidence="1">
    <location>
        <begin position="100"/>
        <end position="123"/>
    </location>
</feature>
<protein>
    <submittedName>
        <fullName evidence="2">Uncharacterized protein</fullName>
    </submittedName>
</protein>
<dbReference type="Proteomes" id="UP000324832">
    <property type="component" value="Unassembled WGS sequence"/>
</dbReference>
<dbReference type="EMBL" id="FZQP02004901">
    <property type="protein sequence ID" value="VVD00694.1"/>
    <property type="molecule type" value="Genomic_DNA"/>
</dbReference>
<reference evidence="2 3" key="1">
    <citation type="submission" date="2017-07" db="EMBL/GenBank/DDBJ databases">
        <authorList>
            <person name="Talla V."/>
            <person name="Backstrom N."/>
        </authorList>
    </citation>
    <scope>NUCLEOTIDE SEQUENCE [LARGE SCALE GENOMIC DNA]</scope>
</reference>
<sequence length="205" mass="22217">MQRLRTADGSPPPVVPAGGVASLEGGAEGTSEDNSSVGGNIGMEGQSFRLPLPVNVRPRLPVPAQHRPEHQMLMQQRMMTSEGQQQQNIANILNQHNMEQKQAMQAQGNVSSNETKQEGNTDQGSDEMDIGDMDKLEQDSGNIGEVDILTGLGAEDDEQLLESLTAEIGEQFNILEYADPELAFVLGIKQRTSWTINLTATYATP</sequence>
<evidence type="ECO:0000313" key="2">
    <source>
        <dbReference type="EMBL" id="VVD00694.1"/>
    </source>
</evidence>
<evidence type="ECO:0000256" key="1">
    <source>
        <dbReference type="SAM" id="MobiDB-lite"/>
    </source>
</evidence>
<gene>
    <name evidence="2" type="ORF">LSINAPIS_LOCUS11279</name>
</gene>
<keyword evidence="3" id="KW-1185">Reference proteome</keyword>
<dbReference type="AlphaFoldDB" id="A0A5E4QSL0"/>
<feature type="region of interest" description="Disordered" evidence="1">
    <location>
        <begin position="100"/>
        <end position="140"/>
    </location>
</feature>
<name>A0A5E4QSL0_9NEOP</name>
<accession>A0A5E4QSL0</accession>
<organism evidence="2 3">
    <name type="scientific">Leptidea sinapis</name>
    <dbReference type="NCBI Taxonomy" id="189913"/>
    <lineage>
        <taxon>Eukaryota</taxon>
        <taxon>Metazoa</taxon>
        <taxon>Ecdysozoa</taxon>
        <taxon>Arthropoda</taxon>
        <taxon>Hexapoda</taxon>
        <taxon>Insecta</taxon>
        <taxon>Pterygota</taxon>
        <taxon>Neoptera</taxon>
        <taxon>Endopterygota</taxon>
        <taxon>Lepidoptera</taxon>
        <taxon>Glossata</taxon>
        <taxon>Ditrysia</taxon>
        <taxon>Papilionoidea</taxon>
        <taxon>Pieridae</taxon>
        <taxon>Dismorphiinae</taxon>
        <taxon>Leptidea</taxon>
    </lineage>
</organism>